<dbReference type="EMBL" id="CM001885">
    <property type="protein sequence ID" value="EOY14020.1"/>
    <property type="molecule type" value="Genomic_DNA"/>
</dbReference>
<sequence>MFEELSTPYRFVLIVEGIEVTEALAVLKSVPITDGFSSDMFILLMELITSLQNENIGASLTDSVIINLVSKVMMGNKQG</sequence>
<gene>
    <name evidence="1" type="ORF">TCM_033043</name>
</gene>
<keyword evidence="2" id="KW-1185">Reference proteome</keyword>
<dbReference type="AlphaFoldDB" id="A0A061F9I3"/>
<protein>
    <submittedName>
        <fullName evidence="1">Uncharacterized protein</fullName>
    </submittedName>
</protein>
<proteinExistence type="predicted"/>
<dbReference type="HOGENOM" id="CLU_2610869_0_0_1"/>
<name>A0A061F9I3_THECC</name>
<evidence type="ECO:0000313" key="1">
    <source>
        <dbReference type="EMBL" id="EOY14020.1"/>
    </source>
</evidence>
<reference evidence="1 2" key="1">
    <citation type="journal article" date="2013" name="Genome Biol.">
        <title>The genome sequence of the most widely cultivated cacao type and its use to identify candidate genes regulating pod color.</title>
        <authorList>
            <person name="Motamayor J.C."/>
            <person name="Mockaitis K."/>
            <person name="Schmutz J."/>
            <person name="Haiminen N."/>
            <person name="Iii D.L."/>
            <person name="Cornejo O."/>
            <person name="Findley S.D."/>
            <person name="Zheng P."/>
            <person name="Utro F."/>
            <person name="Royaert S."/>
            <person name="Saski C."/>
            <person name="Jenkins J."/>
            <person name="Podicheti R."/>
            <person name="Zhao M."/>
            <person name="Scheffler B.E."/>
            <person name="Stack J.C."/>
            <person name="Feltus F.A."/>
            <person name="Mustiga G.M."/>
            <person name="Amores F."/>
            <person name="Phillips W."/>
            <person name="Marelli J.P."/>
            <person name="May G.D."/>
            <person name="Shapiro H."/>
            <person name="Ma J."/>
            <person name="Bustamante C.D."/>
            <person name="Schnell R.J."/>
            <person name="Main D."/>
            <person name="Gilbert D."/>
            <person name="Parida L."/>
            <person name="Kuhn D.N."/>
        </authorList>
    </citation>
    <scope>NUCLEOTIDE SEQUENCE [LARGE SCALE GENOMIC DNA]</scope>
    <source>
        <strain evidence="2">cv. Matina 1-6</strain>
    </source>
</reference>
<organism evidence="1 2">
    <name type="scientific">Theobroma cacao</name>
    <name type="common">Cacao</name>
    <name type="synonym">Cocoa</name>
    <dbReference type="NCBI Taxonomy" id="3641"/>
    <lineage>
        <taxon>Eukaryota</taxon>
        <taxon>Viridiplantae</taxon>
        <taxon>Streptophyta</taxon>
        <taxon>Embryophyta</taxon>
        <taxon>Tracheophyta</taxon>
        <taxon>Spermatophyta</taxon>
        <taxon>Magnoliopsida</taxon>
        <taxon>eudicotyledons</taxon>
        <taxon>Gunneridae</taxon>
        <taxon>Pentapetalae</taxon>
        <taxon>rosids</taxon>
        <taxon>malvids</taxon>
        <taxon>Malvales</taxon>
        <taxon>Malvaceae</taxon>
        <taxon>Byttnerioideae</taxon>
        <taxon>Theobroma</taxon>
    </lineage>
</organism>
<dbReference type="Proteomes" id="UP000026915">
    <property type="component" value="Chromosome 7"/>
</dbReference>
<dbReference type="Gramene" id="EOY14020">
    <property type="protein sequence ID" value="EOY14020"/>
    <property type="gene ID" value="TCM_033043"/>
</dbReference>
<evidence type="ECO:0000313" key="2">
    <source>
        <dbReference type="Proteomes" id="UP000026915"/>
    </source>
</evidence>
<accession>A0A061F9I3</accession>
<dbReference type="InParanoid" id="A0A061F9I3"/>